<evidence type="ECO:0000256" key="1">
    <source>
        <dbReference type="SAM" id="MobiDB-lite"/>
    </source>
</evidence>
<dbReference type="EMBL" id="JBEPLJ010000008">
    <property type="protein sequence ID" value="MET3586259.1"/>
    <property type="molecule type" value="Genomic_DNA"/>
</dbReference>
<gene>
    <name evidence="3" type="ORF">ABID21_002376</name>
</gene>
<comment type="caution">
    <text evidence="3">The sequence shown here is derived from an EMBL/GenBank/DDBJ whole genome shotgun (WGS) entry which is preliminary data.</text>
</comment>
<organism evidence="3 4">
    <name type="scientific">Pseudorhizobium tarimense</name>
    <dbReference type="NCBI Taxonomy" id="1079109"/>
    <lineage>
        <taxon>Bacteria</taxon>
        <taxon>Pseudomonadati</taxon>
        <taxon>Pseudomonadota</taxon>
        <taxon>Alphaproteobacteria</taxon>
        <taxon>Hyphomicrobiales</taxon>
        <taxon>Rhizobiaceae</taxon>
        <taxon>Rhizobium/Agrobacterium group</taxon>
        <taxon>Pseudorhizobium</taxon>
    </lineage>
</organism>
<protein>
    <recommendedName>
        <fullName evidence="2">T6SS Phospholipase effector Tle1-like catalytic domain-containing protein</fullName>
    </recommendedName>
</protein>
<dbReference type="PANTHER" id="PTHR33840:SF1">
    <property type="entry name" value="TLE1 PHOSPHOLIPASE DOMAIN-CONTAINING PROTEIN"/>
    <property type="match status" value="1"/>
</dbReference>
<dbReference type="InterPro" id="IPR018712">
    <property type="entry name" value="Tle1-like_cat"/>
</dbReference>
<proteinExistence type="predicted"/>
<name>A0ABV2H6U2_9HYPH</name>
<dbReference type="Pfam" id="PF09994">
    <property type="entry name" value="T6SS_Tle1-like_cat"/>
    <property type="match status" value="1"/>
</dbReference>
<sequence>MRSRRRPEPNPGQQEASLPQDRGGELPLHHPPIHFIGVWDTVDSLGIRDDMALLNLLDNPQKHRFHDTTLSPIVRHVRHAVALDQFRQSFLPPLGKRPKTGRER</sequence>
<accession>A0ABV2H6U2</accession>
<evidence type="ECO:0000313" key="3">
    <source>
        <dbReference type="EMBL" id="MET3586259.1"/>
    </source>
</evidence>
<evidence type="ECO:0000259" key="2">
    <source>
        <dbReference type="Pfam" id="PF09994"/>
    </source>
</evidence>
<dbReference type="Proteomes" id="UP001549031">
    <property type="component" value="Unassembled WGS sequence"/>
</dbReference>
<keyword evidence="4" id="KW-1185">Reference proteome</keyword>
<dbReference type="PANTHER" id="PTHR33840">
    <property type="match status" value="1"/>
</dbReference>
<feature type="domain" description="T6SS Phospholipase effector Tle1-like catalytic" evidence="2">
    <location>
        <begin position="21"/>
        <end position="102"/>
    </location>
</feature>
<feature type="region of interest" description="Disordered" evidence="1">
    <location>
        <begin position="1"/>
        <end position="29"/>
    </location>
</feature>
<reference evidence="3 4" key="1">
    <citation type="submission" date="2024-06" db="EMBL/GenBank/DDBJ databases">
        <title>Genomic Encyclopedia of Type Strains, Phase IV (KMG-IV): sequencing the most valuable type-strain genomes for metagenomic binning, comparative biology and taxonomic classification.</title>
        <authorList>
            <person name="Goeker M."/>
        </authorList>
    </citation>
    <scope>NUCLEOTIDE SEQUENCE [LARGE SCALE GENOMIC DNA]</scope>
    <source>
        <strain evidence="3 4">DSM 105042</strain>
    </source>
</reference>
<evidence type="ECO:0000313" key="4">
    <source>
        <dbReference type="Proteomes" id="UP001549031"/>
    </source>
</evidence>